<dbReference type="EMBL" id="BKAJ01000090">
    <property type="protein sequence ID" value="GEP57931.1"/>
    <property type="molecule type" value="Genomic_DNA"/>
</dbReference>
<sequence>MSLVLHGYHYSVYNRIARLALAEKGVAYDRVEVNPFAEPSPEYLALHPFGRVPTLVHDGFVLYETGAITRYIDRSFAGPALQPGSPQALARMDQLIGVIDSYGYWPMVRQVFSHRVFRAAAGRPVDEAEIAQGLSGSAKVLAALEALASEPFLTGADLSLADLHVGAMVAYFTLAPEGTAALAKYPRLAAWWARVRQHASFTTTDPGLPKPDRVT</sequence>
<dbReference type="InterPro" id="IPR010987">
    <property type="entry name" value="Glutathione-S-Trfase_C-like"/>
</dbReference>
<dbReference type="InterPro" id="IPR036249">
    <property type="entry name" value="Thioredoxin-like_sf"/>
</dbReference>
<dbReference type="SFLD" id="SFLDS00019">
    <property type="entry name" value="Glutathione_Transferase_(cytos"/>
    <property type="match status" value="1"/>
</dbReference>
<dbReference type="PROSITE" id="PS50404">
    <property type="entry name" value="GST_NTER"/>
    <property type="match status" value="1"/>
</dbReference>
<evidence type="ECO:0000259" key="2">
    <source>
        <dbReference type="PROSITE" id="PS50405"/>
    </source>
</evidence>
<dbReference type="PANTHER" id="PTHR43968">
    <property type="match status" value="1"/>
</dbReference>
<dbReference type="PANTHER" id="PTHR43968:SF6">
    <property type="entry name" value="GLUTATHIONE S-TRANSFERASE OMEGA"/>
    <property type="match status" value="1"/>
</dbReference>
<organism evidence="3 4">
    <name type="scientific">Reyranella soli</name>
    <dbReference type="NCBI Taxonomy" id="1230389"/>
    <lineage>
        <taxon>Bacteria</taxon>
        <taxon>Pseudomonadati</taxon>
        <taxon>Pseudomonadota</taxon>
        <taxon>Alphaproteobacteria</taxon>
        <taxon>Hyphomicrobiales</taxon>
        <taxon>Reyranellaceae</taxon>
        <taxon>Reyranella</taxon>
    </lineage>
</organism>
<dbReference type="OrthoDB" id="9797500at2"/>
<dbReference type="GO" id="GO:0005737">
    <property type="term" value="C:cytoplasm"/>
    <property type="evidence" value="ECO:0007669"/>
    <property type="project" value="TreeGrafter"/>
</dbReference>
<gene>
    <name evidence="3" type="primary">gst5</name>
    <name evidence="3" type="ORF">RSO01_50970</name>
</gene>
<dbReference type="Gene3D" id="3.40.30.10">
    <property type="entry name" value="Glutaredoxin"/>
    <property type="match status" value="1"/>
</dbReference>
<dbReference type="SFLD" id="SFLDG00358">
    <property type="entry name" value="Main_(cytGST)"/>
    <property type="match status" value="1"/>
</dbReference>
<keyword evidence="3" id="KW-0808">Transferase</keyword>
<evidence type="ECO:0000259" key="1">
    <source>
        <dbReference type="PROSITE" id="PS50404"/>
    </source>
</evidence>
<dbReference type="InterPro" id="IPR004045">
    <property type="entry name" value="Glutathione_S-Trfase_N"/>
</dbReference>
<dbReference type="SUPFAM" id="SSF47616">
    <property type="entry name" value="GST C-terminal domain-like"/>
    <property type="match status" value="1"/>
</dbReference>
<dbReference type="GO" id="GO:0016740">
    <property type="term" value="F:transferase activity"/>
    <property type="evidence" value="ECO:0007669"/>
    <property type="project" value="UniProtKB-KW"/>
</dbReference>
<dbReference type="InterPro" id="IPR050983">
    <property type="entry name" value="GST_Omega/HSP26"/>
</dbReference>
<name>A0A512NG61_9HYPH</name>
<dbReference type="SUPFAM" id="SSF52833">
    <property type="entry name" value="Thioredoxin-like"/>
    <property type="match status" value="1"/>
</dbReference>
<dbReference type="Pfam" id="PF13417">
    <property type="entry name" value="GST_N_3"/>
    <property type="match status" value="1"/>
</dbReference>
<protein>
    <submittedName>
        <fullName evidence="3">Glutathione S-transferase</fullName>
    </submittedName>
</protein>
<proteinExistence type="predicted"/>
<dbReference type="Proteomes" id="UP000321058">
    <property type="component" value="Unassembled WGS sequence"/>
</dbReference>
<feature type="domain" description="GST N-terminal" evidence="1">
    <location>
        <begin position="1"/>
        <end position="80"/>
    </location>
</feature>
<comment type="caution">
    <text evidence="3">The sequence shown here is derived from an EMBL/GenBank/DDBJ whole genome shotgun (WGS) entry which is preliminary data.</text>
</comment>
<dbReference type="AlphaFoldDB" id="A0A512NG61"/>
<dbReference type="InterPro" id="IPR040079">
    <property type="entry name" value="Glutathione_S-Trfase"/>
</dbReference>
<keyword evidence="4" id="KW-1185">Reference proteome</keyword>
<dbReference type="CDD" id="cd00299">
    <property type="entry name" value="GST_C_family"/>
    <property type="match status" value="1"/>
</dbReference>
<feature type="domain" description="GST C-terminal" evidence="2">
    <location>
        <begin position="85"/>
        <end position="215"/>
    </location>
</feature>
<reference evidence="3 4" key="1">
    <citation type="submission" date="2019-07" db="EMBL/GenBank/DDBJ databases">
        <title>Whole genome shotgun sequence of Reyranella soli NBRC 108950.</title>
        <authorList>
            <person name="Hosoyama A."/>
            <person name="Uohara A."/>
            <person name="Ohji S."/>
            <person name="Ichikawa N."/>
        </authorList>
    </citation>
    <scope>NUCLEOTIDE SEQUENCE [LARGE SCALE GENOMIC DNA]</scope>
    <source>
        <strain evidence="3 4">NBRC 108950</strain>
    </source>
</reference>
<dbReference type="RefSeq" id="WP_147152682.1">
    <property type="nucleotide sequence ID" value="NZ_BKAJ01000090.1"/>
</dbReference>
<dbReference type="Pfam" id="PF13410">
    <property type="entry name" value="GST_C_2"/>
    <property type="match status" value="1"/>
</dbReference>
<dbReference type="InterPro" id="IPR036282">
    <property type="entry name" value="Glutathione-S-Trfase_C_sf"/>
</dbReference>
<dbReference type="PROSITE" id="PS50405">
    <property type="entry name" value="GST_CTER"/>
    <property type="match status" value="1"/>
</dbReference>
<evidence type="ECO:0000313" key="4">
    <source>
        <dbReference type="Proteomes" id="UP000321058"/>
    </source>
</evidence>
<accession>A0A512NG61</accession>
<dbReference type="Gene3D" id="1.20.1050.10">
    <property type="match status" value="1"/>
</dbReference>
<evidence type="ECO:0000313" key="3">
    <source>
        <dbReference type="EMBL" id="GEP57931.1"/>
    </source>
</evidence>